<evidence type="ECO:0000313" key="2">
    <source>
        <dbReference type="EMBL" id="SVC45359.1"/>
    </source>
</evidence>
<name>A0A382M8Z8_9ZZZZ</name>
<organism evidence="2">
    <name type="scientific">marine metagenome</name>
    <dbReference type="NCBI Taxonomy" id="408172"/>
    <lineage>
        <taxon>unclassified sequences</taxon>
        <taxon>metagenomes</taxon>
        <taxon>ecological metagenomes</taxon>
    </lineage>
</organism>
<gene>
    <name evidence="2" type="ORF">METZ01_LOCUS298213</name>
</gene>
<reference evidence="2" key="1">
    <citation type="submission" date="2018-05" db="EMBL/GenBank/DDBJ databases">
        <authorList>
            <person name="Lanie J.A."/>
            <person name="Ng W.-L."/>
            <person name="Kazmierczak K.M."/>
            <person name="Andrzejewski T.M."/>
            <person name="Davidsen T.M."/>
            <person name="Wayne K.J."/>
            <person name="Tettelin H."/>
            <person name="Glass J.I."/>
            <person name="Rusch D."/>
            <person name="Podicherti R."/>
            <person name="Tsui H.-C.T."/>
            <person name="Winkler M.E."/>
        </authorList>
    </citation>
    <scope>NUCLEOTIDE SEQUENCE</scope>
</reference>
<feature type="region of interest" description="Disordered" evidence="1">
    <location>
        <begin position="172"/>
        <end position="196"/>
    </location>
</feature>
<evidence type="ECO:0000256" key="1">
    <source>
        <dbReference type="SAM" id="MobiDB-lite"/>
    </source>
</evidence>
<proteinExistence type="predicted"/>
<dbReference type="AlphaFoldDB" id="A0A382M8Z8"/>
<accession>A0A382M8Z8</accession>
<protein>
    <submittedName>
        <fullName evidence="2">Uncharacterized protein</fullName>
    </submittedName>
</protein>
<sequence length="196" mass="21366">MGIRVRLQRASSAFFYVLLVALCLVMAWGCDDSDNSKDPACGNGGEPCEAVRGCTDPTALNYNASATEDDGNCTKVYSSPFFMEYAKPNTVPGKFPTSACDTVTTHHDCVSTSGCNWLRTIKDNGVCREDPVNRCITSGECICRAYDFHGETEHENDLEIFLPISIVSKNLAPQTSTTGSTPTSQYTTTIEMEELE</sequence>
<dbReference type="EMBL" id="UINC01092074">
    <property type="protein sequence ID" value="SVC45359.1"/>
    <property type="molecule type" value="Genomic_DNA"/>
</dbReference>
<feature type="compositionally biased region" description="Low complexity" evidence="1">
    <location>
        <begin position="175"/>
        <end position="189"/>
    </location>
</feature>
<feature type="non-terminal residue" evidence="2">
    <location>
        <position position="196"/>
    </location>
</feature>